<feature type="chain" id="PRO_5046844333" description="Leucine zipper transcription factor-like protein 1" evidence="10">
    <location>
        <begin position="24"/>
        <end position="336"/>
    </location>
</feature>
<evidence type="ECO:0000256" key="10">
    <source>
        <dbReference type="SAM" id="SignalP"/>
    </source>
</evidence>
<dbReference type="Proteomes" id="UP000694941">
    <property type="component" value="Unplaced"/>
</dbReference>
<evidence type="ECO:0000256" key="1">
    <source>
        <dbReference type="ARBA" id="ARBA00004496"/>
    </source>
</evidence>
<evidence type="ECO:0000313" key="11">
    <source>
        <dbReference type="Proteomes" id="UP000694941"/>
    </source>
</evidence>
<gene>
    <name evidence="12" type="primary">LOC106466220</name>
</gene>
<dbReference type="PANTHER" id="PTHR21635">
    <property type="entry name" value="LEUCINE ZIPPER TRANSCRIPTION FACTOR LIKE"/>
    <property type="match status" value="1"/>
</dbReference>
<comment type="subcellular location">
    <subcellularLocation>
        <location evidence="1">Cytoplasm</location>
    </subcellularLocation>
</comment>
<feature type="region of interest" description="Disordered" evidence="9">
    <location>
        <begin position="153"/>
        <end position="176"/>
    </location>
</feature>
<evidence type="ECO:0000256" key="6">
    <source>
        <dbReference type="ARBA" id="ARBA00024898"/>
    </source>
</evidence>
<evidence type="ECO:0000256" key="4">
    <source>
        <dbReference type="ARBA" id="ARBA00022490"/>
    </source>
</evidence>
<evidence type="ECO:0000256" key="8">
    <source>
        <dbReference type="SAM" id="Coils"/>
    </source>
</evidence>
<dbReference type="GeneID" id="106466220"/>
<organism evidence="11 12">
    <name type="scientific">Limulus polyphemus</name>
    <name type="common">Atlantic horseshoe crab</name>
    <dbReference type="NCBI Taxonomy" id="6850"/>
    <lineage>
        <taxon>Eukaryota</taxon>
        <taxon>Metazoa</taxon>
        <taxon>Ecdysozoa</taxon>
        <taxon>Arthropoda</taxon>
        <taxon>Chelicerata</taxon>
        <taxon>Merostomata</taxon>
        <taxon>Xiphosura</taxon>
        <taxon>Limulidae</taxon>
        <taxon>Limulus</taxon>
    </lineage>
</organism>
<name>A0ABM1BH69_LIMPO</name>
<reference evidence="12" key="1">
    <citation type="submission" date="2025-08" db="UniProtKB">
        <authorList>
            <consortium name="RefSeq"/>
        </authorList>
    </citation>
    <scope>IDENTIFICATION</scope>
    <source>
        <tissue evidence="12">Muscle</tissue>
    </source>
</reference>
<sequence length="336" mass="38941">MPYFLEFASLGFIITLSVWVSSSQFFGEASELGLSDHHQNAIVSFLRFARYQRNQKLRVIECCFEDLKSSRLLEVTYTNDEVRELLDDLSTIVKGEVETELINSAHMNVLLLRQLCSQAEKWHLSLEADVSELENRELLEKIRNFEDQELTIGPSNKKDQFSPKKSNKLEPLSEVQGPAKLLQTEIDRLRGENEKLHLRIKSLESKAFGILEEKSKLQENLLETQSQLKETRKEKVDEGNQDLKALEEQVSKVKMEMQQSLKQKDENQQALENDLSTTKYRLLEVQAQLELAEKELEKKFSQTAAYANMKKILSSKNDQIKDLRKKLSEYEPVKEN</sequence>
<evidence type="ECO:0000256" key="9">
    <source>
        <dbReference type="SAM" id="MobiDB-lite"/>
    </source>
</evidence>
<keyword evidence="4" id="KW-0963">Cytoplasm</keyword>
<comment type="function">
    <text evidence="6">Regulates ciliary localization of the BBSome complex. Together with the BBSome complex, controls SMO ciliary trafficking and contributes to the sonic hedgehog (SHH) pathway regulation. May play a role in neurite outgrowth. May have tumor suppressor function.</text>
</comment>
<comment type="subunit">
    <text evidence="7">Self-associates. Interacts with BBS9; the interaction mediates the association of LZTL1 with the BBsome complex and regulates BBSome ciliary trafficking.</text>
</comment>
<dbReference type="RefSeq" id="XP_013781923.1">
    <property type="nucleotide sequence ID" value="XM_013926469.2"/>
</dbReference>
<evidence type="ECO:0000256" key="5">
    <source>
        <dbReference type="ARBA" id="ARBA00023054"/>
    </source>
</evidence>
<evidence type="ECO:0000313" key="12">
    <source>
        <dbReference type="RefSeq" id="XP_013781923.1"/>
    </source>
</evidence>
<evidence type="ECO:0000256" key="7">
    <source>
        <dbReference type="ARBA" id="ARBA00026004"/>
    </source>
</evidence>
<feature type="coiled-coil region" evidence="8">
    <location>
        <begin position="179"/>
        <end position="326"/>
    </location>
</feature>
<keyword evidence="10" id="KW-0732">Signal</keyword>
<dbReference type="Pfam" id="PF15294">
    <property type="entry name" value="Leu_zip"/>
    <property type="match status" value="1"/>
</dbReference>
<protein>
    <recommendedName>
        <fullName evidence="3">Leucine zipper transcription factor-like protein 1</fullName>
    </recommendedName>
</protein>
<feature type="signal peptide" evidence="10">
    <location>
        <begin position="1"/>
        <end position="23"/>
    </location>
</feature>
<keyword evidence="5 8" id="KW-0175">Coiled coil</keyword>
<dbReference type="InterPro" id="IPR026157">
    <property type="entry name" value="LZTFL1"/>
</dbReference>
<comment type="similarity">
    <text evidence="2">Belongs to the LZTFL1 family.</text>
</comment>
<evidence type="ECO:0000256" key="2">
    <source>
        <dbReference type="ARBA" id="ARBA00008868"/>
    </source>
</evidence>
<evidence type="ECO:0000256" key="3">
    <source>
        <dbReference type="ARBA" id="ARBA00018920"/>
    </source>
</evidence>
<keyword evidence="11" id="KW-1185">Reference proteome</keyword>
<accession>A0ABM1BH69</accession>
<dbReference type="PANTHER" id="PTHR21635:SF0">
    <property type="entry name" value="LEUCINE ZIPPER TRANSCRIPTION FACTOR-LIKE PROTEIN 1"/>
    <property type="match status" value="1"/>
</dbReference>
<proteinExistence type="inferred from homology"/>